<dbReference type="Proteomes" id="UP000027135">
    <property type="component" value="Unassembled WGS sequence"/>
</dbReference>
<feature type="compositionally biased region" description="Basic and acidic residues" evidence="1">
    <location>
        <begin position="1045"/>
        <end position="1081"/>
    </location>
</feature>
<feature type="compositionally biased region" description="Basic and acidic residues" evidence="1">
    <location>
        <begin position="113"/>
        <end position="122"/>
    </location>
</feature>
<dbReference type="PANTHER" id="PTHR15739">
    <property type="entry name" value="ZINC FINGER PROTEIN"/>
    <property type="match status" value="1"/>
</dbReference>
<feature type="region of interest" description="Disordered" evidence="1">
    <location>
        <begin position="1038"/>
        <end position="1093"/>
    </location>
</feature>
<dbReference type="Gene3D" id="1.20.1280.50">
    <property type="match status" value="1"/>
</dbReference>
<feature type="compositionally biased region" description="Low complexity" evidence="1">
    <location>
        <begin position="817"/>
        <end position="829"/>
    </location>
</feature>
<feature type="compositionally biased region" description="Polar residues" evidence="1">
    <location>
        <begin position="718"/>
        <end position="734"/>
    </location>
</feature>
<evidence type="ECO:0000313" key="3">
    <source>
        <dbReference type="EMBL" id="KDR19935.1"/>
    </source>
</evidence>
<feature type="domain" description="MBD" evidence="2">
    <location>
        <begin position="409"/>
        <end position="481"/>
    </location>
</feature>
<dbReference type="InterPro" id="IPR036047">
    <property type="entry name" value="F-box-like_dom_sf"/>
</dbReference>
<dbReference type="Pfam" id="PF01429">
    <property type="entry name" value="MBD"/>
    <property type="match status" value="1"/>
</dbReference>
<organism evidence="3 4">
    <name type="scientific">Zootermopsis nevadensis</name>
    <name type="common">Dampwood termite</name>
    <dbReference type="NCBI Taxonomy" id="136037"/>
    <lineage>
        <taxon>Eukaryota</taxon>
        <taxon>Metazoa</taxon>
        <taxon>Ecdysozoa</taxon>
        <taxon>Arthropoda</taxon>
        <taxon>Hexapoda</taxon>
        <taxon>Insecta</taxon>
        <taxon>Pterygota</taxon>
        <taxon>Neoptera</taxon>
        <taxon>Polyneoptera</taxon>
        <taxon>Dictyoptera</taxon>
        <taxon>Blattodea</taxon>
        <taxon>Blattoidea</taxon>
        <taxon>Termitoidae</taxon>
        <taxon>Termopsidae</taxon>
        <taxon>Zootermopsis</taxon>
    </lineage>
</organism>
<evidence type="ECO:0000259" key="2">
    <source>
        <dbReference type="PROSITE" id="PS50982"/>
    </source>
</evidence>
<feature type="region of interest" description="Disordered" evidence="1">
    <location>
        <begin position="355"/>
        <end position="381"/>
    </location>
</feature>
<keyword evidence="4" id="KW-1185">Reference proteome</keyword>
<feature type="compositionally biased region" description="Low complexity" evidence="1">
    <location>
        <begin position="513"/>
        <end position="536"/>
    </location>
</feature>
<feature type="compositionally biased region" description="Basic and acidic residues" evidence="1">
    <location>
        <begin position="61"/>
        <end position="78"/>
    </location>
</feature>
<dbReference type="OMA" id="TENCYNS"/>
<dbReference type="eggNOG" id="ENOG502QTQ4">
    <property type="taxonomic scope" value="Eukaryota"/>
</dbReference>
<dbReference type="SMART" id="SM00391">
    <property type="entry name" value="MBD"/>
    <property type="match status" value="1"/>
</dbReference>
<dbReference type="PROSITE" id="PS50982">
    <property type="entry name" value="MBD"/>
    <property type="match status" value="1"/>
</dbReference>
<dbReference type="InterPro" id="IPR032675">
    <property type="entry name" value="LRR_dom_sf"/>
</dbReference>
<dbReference type="InterPro" id="IPR052283">
    <property type="entry name" value="GenomicStab_NeuMorph_Reg"/>
</dbReference>
<dbReference type="CDD" id="cd00122">
    <property type="entry name" value="MBD"/>
    <property type="match status" value="1"/>
</dbReference>
<dbReference type="InterPro" id="IPR016177">
    <property type="entry name" value="DNA-bd_dom_sf"/>
</dbReference>
<dbReference type="SUPFAM" id="SSF54171">
    <property type="entry name" value="DNA-binding domain"/>
    <property type="match status" value="1"/>
</dbReference>
<dbReference type="SUPFAM" id="SSF81383">
    <property type="entry name" value="F-box domain"/>
    <property type="match status" value="1"/>
</dbReference>
<dbReference type="EMBL" id="KK852624">
    <property type="protein sequence ID" value="KDR19935.1"/>
    <property type="molecule type" value="Genomic_DNA"/>
</dbReference>
<dbReference type="InParanoid" id="A0A067RKF8"/>
<dbReference type="InterPro" id="IPR011011">
    <property type="entry name" value="Znf_FYVE_PHD"/>
</dbReference>
<feature type="compositionally biased region" description="Basic and acidic residues" evidence="1">
    <location>
        <begin position="278"/>
        <end position="295"/>
    </location>
</feature>
<dbReference type="Gene3D" id="3.80.10.10">
    <property type="entry name" value="Ribonuclease Inhibitor"/>
    <property type="match status" value="1"/>
</dbReference>
<dbReference type="SUPFAM" id="SSF52047">
    <property type="entry name" value="RNI-like"/>
    <property type="match status" value="1"/>
</dbReference>
<evidence type="ECO:0000256" key="1">
    <source>
        <dbReference type="SAM" id="MobiDB-lite"/>
    </source>
</evidence>
<feature type="compositionally biased region" description="Polar residues" evidence="1">
    <location>
        <begin position="95"/>
        <end position="106"/>
    </location>
</feature>
<accession>A0A067RKF8</accession>
<feature type="compositionally biased region" description="Basic residues" evidence="1">
    <location>
        <begin position="296"/>
        <end position="307"/>
    </location>
</feature>
<dbReference type="STRING" id="136037.A0A067RKF8"/>
<feature type="region of interest" description="Disordered" evidence="1">
    <location>
        <begin position="502"/>
        <end position="551"/>
    </location>
</feature>
<proteinExistence type="predicted"/>
<evidence type="ECO:0000313" key="4">
    <source>
        <dbReference type="Proteomes" id="UP000027135"/>
    </source>
</evidence>
<reference evidence="3 4" key="1">
    <citation type="journal article" date="2014" name="Nat. Commun.">
        <title>Molecular traces of alternative social organization in a termite genome.</title>
        <authorList>
            <person name="Terrapon N."/>
            <person name="Li C."/>
            <person name="Robertson H.M."/>
            <person name="Ji L."/>
            <person name="Meng X."/>
            <person name="Booth W."/>
            <person name="Chen Z."/>
            <person name="Childers C.P."/>
            <person name="Glastad K.M."/>
            <person name="Gokhale K."/>
            <person name="Gowin J."/>
            <person name="Gronenberg W."/>
            <person name="Hermansen R.A."/>
            <person name="Hu H."/>
            <person name="Hunt B.G."/>
            <person name="Huylmans A.K."/>
            <person name="Khalil S.M."/>
            <person name="Mitchell R.D."/>
            <person name="Munoz-Torres M.C."/>
            <person name="Mustard J.A."/>
            <person name="Pan H."/>
            <person name="Reese J.T."/>
            <person name="Scharf M.E."/>
            <person name="Sun F."/>
            <person name="Vogel H."/>
            <person name="Xiao J."/>
            <person name="Yang W."/>
            <person name="Yang Z."/>
            <person name="Yang Z."/>
            <person name="Zhou J."/>
            <person name="Zhu J."/>
            <person name="Brent C.S."/>
            <person name="Elsik C.G."/>
            <person name="Goodisman M.A."/>
            <person name="Liberles D.A."/>
            <person name="Roe R.M."/>
            <person name="Vargo E.L."/>
            <person name="Vilcinskas A."/>
            <person name="Wang J."/>
            <person name="Bornberg-Bauer E."/>
            <person name="Korb J."/>
            <person name="Zhang G."/>
            <person name="Liebig J."/>
        </authorList>
    </citation>
    <scope>NUCLEOTIDE SEQUENCE [LARGE SCALE GENOMIC DNA]</scope>
    <source>
        <tissue evidence="3">Whole organism</tissue>
    </source>
</reference>
<feature type="region of interest" description="Disordered" evidence="1">
    <location>
        <begin position="817"/>
        <end position="838"/>
    </location>
</feature>
<feature type="region of interest" description="Disordered" evidence="1">
    <location>
        <begin position="680"/>
        <end position="752"/>
    </location>
</feature>
<dbReference type="OrthoDB" id="61560at2759"/>
<feature type="region of interest" description="Disordered" evidence="1">
    <location>
        <begin position="564"/>
        <end position="585"/>
    </location>
</feature>
<feature type="compositionally biased region" description="Basic and acidic residues" evidence="1">
    <location>
        <begin position="1477"/>
        <end position="1496"/>
    </location>
</feature>
<dbReference type="InterPro" id="IPR001810">
    <property type="entry name" value="F-box_dom"/>
</dbReference>
<dbReference type="InterPro" id="IPR001739">
    <property type="entry name" value="Methyl_CpG_DNA-bd"/>
</dbReference>
<feature type="region of interest" description="Disordered" evidence="1">
    <location>
        <begin position="1439"/>
        <end position="1460"/>
    </location>
</feature>
<feature type="compositionally biased region" description="Polar residues" evidence="1">
    <location>
        <begin position="685"/>
        <end position="697"/>
    </location>
</feature>
<dbReference type="SUPFAM" id="SSF57903">
    <property type="entry name" value="FYVE/PHD zinc finger"/>
    <property type="match status" value="1"/>
</dbReference>
<feature type="region of interest" description="Disordered" evidence="1">
    <location>
        <begin position="1477"/>
        <end position="1510"/>
    </location>
</feature>
<dbReference type="Pfam" id="PF12937">
    <property type="entry name" value="F-box-like"/>
    <property type="match status" value="1"/>
</dbReference>
<name>A0A067RKF8_ZOONE</name>
<dbReference type="GO" id="GO:0003677">
    <property type="term" value="F:DNA binding"/>
    <property type="evidence" value="ECO:0007669"/>
    <property type="project" value="InterPro"/>
</dbReference>
<gene>
    <name evidence="3" type="ORF">L798_05932</name>
</gene>
<feature type="compositionally biased region" description="Basic and acidic residues" evidence="1">
    <location>
        <begin position="243"/>
        <end position="258"/>
    </location>
</feature>
<feature type="compositionally biased region" description="Basic and acidic residues" evidence="1">
    <location>
        <begin position="1"/>
        <end position="15"/>
    </location>
</feature>
<protein>
    <submittedName>
        <fullName evidence="3">F-box/LRR-repeat protein 7</fullName>
    </submittedName>
</protein>
<dbReference type="Gene3D" id="3.30.890.10">
    <property type="entry name" value="Methyl-cpg-binding Protein 2, Chain A"/>
    <property type="match status" value="1"/>
</dbReference>
<feature type="region of interest" description="Disordered" evidence="1">
    <location>
        <begin position="1"/>
        <end position="136"/>
    </location>
</feature>
<feature type="region of interest" description="Disordered" evidence="1">
    <location>
        <begin position="243"/>
        <end position="322"/>
    </location>
</feature>
<sequence length="1552" mass="167177">MEVVKSEKPVKDRGNKVTSVISGRLTEDTNNSDDCGEESVGKTAKLHNGGEQVVTSEDSVGDPKSKKKESGNTKHTDAQDSEYASNSDEKWQLQLDLSDSASTSDNDGSEVEASERNGENMKRGGNKSPVNCSDAEDSEDFIGFEMNTALLQGSAVVLTKLIGLAESALKCGRKDPYGASTSQDFEELEISMEDNDMERKLTSYSTGSSSKVFIDCDNEMNVDDCEGMKFSLKLISDADDIRIKDEPMDEDSSSRDTDIMGSGGEVNRRSQLSHSFMKTKEENKIGSGDDRGSEARKKRRKKAKKKYKELQEEDEVASLTDTNSKMLREMSVDVSSSAHVAVPLKTDSVSGVFTASEEVSSEVTSSAASSPSASSRSSVKISASGGRYIRGDSPALSSSGGKGKKVFVDLSNPAYLKPFEYGWKRELVYRNANESSMKKMADIYYYTPTGKKARSNREVMESLEESGDLTIENFTFCKEALGINDPTKEIIRDAKKILSKDPSISPVKKTAKPKSTTGKSSPSPEPLVSSPVSQSEKGQQQGRTVPPKTFPKIKVSSVRLQKLQIGKGSGAKQKNNESSEDGDLEIGMLPPMWNPSDSPFLKTAAGTSQAVTTLSWSAKSVSGKKSNNEPCSIRCVGVMGLIPSLQCRVCLCLYHPECVGLGTISETIHSYVCKNCQQELKDGKPSSTTKQGNTSSPKLAISTTPPPLTPISALGAGNKTSPSDTTVGQSAATPSSPPKLQRLPRMGESGKLITVPRFVKVPRNRESVLPSQQGQKGTTGNKGTIVGSVTTWLPPSSTIQLSPSGVAKTSSNVVSTSLSNSVSSTGTTSDPLASPPNPSSVQSVACVGGKKYIVVPKHNVLSVSPAMAATATTPTSKPSVLAGDLSPLGDKAPVTLASSLVLTNTTGRTTSVFGGTPGLIGQPQVLMPSSSANGGQTFSVVQGTSPLTNFVTTGGPVLPQSSAYIVSSGVSGGLQNPPGVLLVPFMGSGSTFIPTSSTATSGQDGLANKNSQQQQPQYLIVNGPPGFQPGNFIIGNLQQSLKPTDSPEKMGDSADGMMDGHVRDSEDISKGKHKLAGHESDGPAAKHSKSSVPEANTLETERHFMQYFMMNVCAGYSSLLHVFQYLKVQELLRAARVCRMWHDMASHPSLWRTVRMKNSHVGDWDGLVKSLRRHETQHLDLRKMLVPNEDTHSMWDEFCHAIVHATSLSRLDLCRCPARVVERVAESCPQLKIINALSIKCSNINLQSVENHKNLQELRLKSLSGIHLSTTLVALKQLSSLKHLSLTTFKELGKMEPNVLGSLKNLESLELGECCDFPPEFGPDSLSRLKKLERLRLEKGQGKDCPTFSILAGIAVLPKLTHLELVNFDVKPGFDKALAQCTNIRRLLIIPTYVTQSATTNHMVLNGVNHLCNSLTHFVWGVTHELLRVTELFVDQCEGQKDNKAPPSKTGKKSSGSDSIPILKPIQIKDDCETEKLNDQENELESNRNGETKAAEDCEDKDEASAAAPQVEILPLPKLQKLLTSSLPKTKVKILKIPFHATWRQTISEPAP</sequence>
<dbReference type="PANTHER" id="PTHR15739:SF5">
    <property type="entry name" value="LD23158P"/>
    <property type="match status" value="1"/>
</dbReference>